<evidence type="ECO:0000313" key="2">
    <source>
        <dbReference type="Proteomes" id="UP000606922"/>
    </source>
</evidence>
<dbReference type="Pfam" id="PF20242">
    <property type="entry name" value="Emfourin"/>
    <property type="match status" value="1"/>
</dbReference>
<reference evidence="1" key="2">
    <citation type="submission" date="2020-09" db="EMBL/GenBank/DDBJ databases">
        <authorList>
            <person name="Sun Q."/>
            <person name="Zhou Y."/>
        </authorList>
    </citation>
    <scope>NUCLEOTIDE SEQUENCE</scope>
    <source>
        <strain evidence="1">CGMCC 1.12813</strain>
    </source>
</reference>
<dbReference type="InterPro" id="IPR049457">
    <property type="entry name" value="Emfourin"/>
</dbReference>
<gene>
    <name evidence="1" type="ORF">GCM10010979_12640</name>
</gene>
<dbReference type="Proteomes" id="UP000606922">
    <property type="component" value="Unassembled WGS sequence"/>
</dbReference>
<name>A0A916WHA5_9MICO</name>
<evidence type="ECO:0000313" key="1">
    <source>
        <dbReference type="EMBL" id="GGA99638.1"/>
    </source>
</evidence>
<proteinExistence type="predicted"/>
<dbReference type="EMBL" id="BMGB01000001">
    <property type="protein sequence ID" value="GGA99638.1"/>
    <property type="molecule type" value="Genomic_DNA"/>
</dbReference>
<protein>
    <submittedName>
        <fullName evidence="1">Uncharacterized protein</fullName>
    </submittedName>
</protein>
<organism evidence="1 2">
    <name type="scientific">Conyzicola nivalis</name>
    <dbReference type="NCBI Taxonomy" id="1477021"/>
    <lineage>
        <taxon>Bacteria</taxon>
        <taxon>Bacillati</taxon>
        <taxon>Actinomycetota</taxon>
        <taxon>Actinomycetes</taxon>
        <taxon>Micrococcales</taxon>
        <taxon>Microbacteriaceae</taxon>
        <taxon>Conyzicola</taxon>
    </lineage>
</organism>
<keyword evidence="2" id="KW-1185">Reference proteome</keyword>
<dbReference type="AlphaFoldDB" id="A0A916WHA5"/>
<reference evidence="1" key="1">
    <citation type="journal article" date="2014" name="Int. J. Syst. Evol. Microbiol.">
        <title>Complete genome sequence of Corynebacterium casei LMG S-19264T (=DSM 44701T), isolated from a smear-ripened cheese.</title>
        <authorList>
            <consortium name="US DOE Joint Genome Institute (JGI-PGF)"/>
            <person name="Walter F."/>
            <person name="Albersmeier A."/>
            <person name="Kalinowski J."/>
            <person name="Ruckert C."/>
        </authorList>
    </citation>
    <scope>NUCLEOTIDE SEQUENCE</scope>
    <source>
        <strain evidence="1">CGMCC 1.12813</strain>
    </source>
</reference>
<sequence length="89" mass="9888">MVRTGGFAGLRREWRTGTADAPDVDWAALIGACPWKTAAKPADSRVRDGFVWRLEASGRVRAYRATLPDGQLTGAWRSLVDEVRRTSRD</sequence>
<accession>A0A916WHA5</accession>
<comment type="caution">
    <text evidence="1">The sequence shown here is derived from an EMBL/GenBank/DDBJ whole genome shotgun (WGS) entry which is preliminary data.</text>
</comment>